<keyword evidence="3 6" id="KW-0812">Transmembrane</keyword>
<evidence type="ECO:0000313" key="8">
    <source>
        <dbReference type="Proteomes" id="UP000292686"/>
    </source>
</evidence>
<comment type="subcellular location">
    <subcellularLocation>
        <location evidence="1">Cell membrane</location>
        <topology evidence="1">Multi-pass membrane protein</topology>
    </subcellularLocation>
</comment>
<dbReference type="CDD" id="cd06580">
    <property type="entry name" value="TM_PBP1_transp_TpRbsC_like"/>
    <property type="match status" value="1"/>
</dbReference>
<dbReference type="GO" id="GO:0005886">
    <property type="term" value="C:plasma membrane"/>
    <property type="evidence" value="ECO:0007669"/>
    <property type="project" value="UniProtKB-SubCell"/>
</dbReference>
<feature type="transmembrane region" description="Helical" evidence="6">
    <location>
        <begin position="258"/>
        <end position="276"/>
    </location>
</feature>
<feature type="transmembrane region" description="Helical" evidence="6">
    <location>
        <begin position="200"/>
        <end position="221"/>
    </location>
</feature>
<dbReference type="OrthoDB" id="9792579at2"/>
<sequence>MVLEKADVRSWKAPIALAIFAFIGFILFVLVPVAADAVTRFRLSTDNDFIQLPPLDLPSRTTGYVITALLVAIAVVAFLLVRSRRKTPLWLISVFALLLVVGFLTWAAAGATIPVPGLLIGTVALSVPLIFGALGGVISERVGVVNVAIEGQLLAGAFVSAMVASITGNAFVGLAAAMLAGMLVSFVLAAFAIKYLVDQVIVGVVLNVLVTGLTSFLYSQVLTEDAALLNSPPRFERINIPFLSEIPIIGPVLFRQTIIIYLMYIAVALVFFALFYTRWGLRLRAVGEHPQAADTVGINVGRTRFWNVSLAGAIAGLGGAYFTLGSVGAFNKEMTAGAGFIALAAVIFGRWDPIKATLAALLFGFASSLQNVLGIIGSPVPSEFLLMLPYLVTIFAVAGLVGLSRGPAAAGKPYIKS</sequence>
<protein>
    <submittedName>
        <fullName evidence="7">ABC transporter permease</fullName>
    </submittedName>
</protein>
<name>A0A4Q2M4F9_9MICO</name>
<gene>
    <name evidence="7" type="ORF">ESP50_12255</name>
</gene>
<keyword evidence="5 6" id="KW-0472">Membrane</keyword>
<reference evidence="7 8" key="1">
    <citation type="submission" date="2019-01" db="EMBL/GenBank/DDBJ databases">
        <title>Agromyces.</title>
        <authorList>
            <person name="Li J."/>
        </authorList>
    </citation>
    <scope>NUCLEOTIDE SEQUENCE [LARGE SCALE GENOMIC DNA]</scope>
    <source>
        <strain evidence="7 8">DSM 23870</strain>
    </source>
</reference>
<dbReference type="AlphaFoldDB" id="A0A4Q2M4F9"/>
<evidence type="ECO:0000313" key="7">
    <source>
        <dbReference type="EMBL" id="RXZ86117.1"/>
    </source>
</evidence>
<keyword evidence="8" id="KW-1185">Reference proteome</keyword>
<feature type="transmembrane region" description="Helical" evidence="6">
    <location>
        <begin position="334"/>
        <end position="351"/>
    </location>
</feature>
<dbReference type="Pfam" id="PF02653">
    <property type="entry name" value="BPD_transp_2"/>
    <property type="match status" value="1"/>
</dbReference>
<feature type="transmembrane region" description="Helical" evidence="6">
    <location>
        <begin position="170"/>
        <end position="193"/>
    </location>
</feature>
<feature type="transmembrane region" description="Helical" evidence="6">
    <location>
        <begin position="115"/>
        <end position="137"/>
    </location>
</feature>
<feature type="transmembrane region" description="Helical" evidence="6">
    <location>
        <begin position="305"/>
        <end position="322"/>
    </location>
</feature>
<dbReference type="PANTHER" id="PTHR43370:SF1">
    <property type="entry name" value="GUANOSINE ABC TRANSPORTER PERMEASE PROTEIN NUPQ"/>
    <property type="match status" value="1"/>
</dbReference>
<comment type="caution">
    <text evidence="7">The sequence shown here is derived from an EMBL/GenBank/DDBJ whole genome shotgun (WGS) entry which is preliminary data.</text>
</comment>
<dbReference type="Proteomes" id="UP000292686">
    <property type="component" value="Unassembled WGS sequence"/>
</dbReference>
<keyword evidence="2" id="KW-1003">Cell membrane</keyword>
<feature type="transmembrane region" description="Helical" evidence="6">
    <location>
        <begin position="15"/>
        <end position="35"/>
    </location>
</feature>
<accession>A0A4Q2M4F9</accession>
<dbReference type="EMBL" id="SDPM01000006">
    <property type="protein sequence ID" value="RXZ86117.1"/>
    <property type="molecule type" value="Genomic_DNA"/>
</dbReference>
<evidence type="ECO:0000256" key="5">
    <source>
        <dbReference type="ARBA" id="ARBA00023136"/>
    </source>
</evidence>
<evidence type="ECO:0000256" key="4">
    <source>
        <dbReference type="ARBA" id="ARBA00022989"/>
    </source>
</evidence>
<dbReference type="InterPro" id="IPR001851">
    <property type="entry name" value="ABC_transp_permease"/>
</dbReference>
<evidence type="ECO:0000256" key="1">
    <source>
        <dbReference type="ARBA" id="ARBA00004651"/>
    </source>
</evidence>
<feature type="transmembrane region" description="Helical" evidence="6">
    <location>
        <begin position="144"/>
        <end position="164"/>
    </location>
</feature>
<evidence type="ECO:0000256" key="6">
    <source>
        <dbReference type="SAM" id="Phobius"/>
    </source>
</evidence>
<evidence type="ECO:0000256" key="3">
    <source>
        <dbReference type="ARBA" id="ARBA00022692"/>
    </source>
</evidence>
<organism evidence="7 8">
    <name type="scientific">Agromyces atrinae</name>
    <dbReference type="NCBI Taxonomy" id="592376"/>
    <lineage>
        <taxon>Bacteria</taxon>
        <taxon>Bacillati</taxon>
        <taxon>Actinomycetota</taxon>
        <taxon>Actinomycetes</taxon>
        <taxon>Micrococcales</taxon>
        <taxon>Microbacteriaceae</taxon>
        <taxon>Agromyces</taxon>
    </lineage>
</organism>
<evidence type="ECO:0000256" key="2">
    <source>
        <dbReference type="ARBA" id="ARBA00022475"/>
    </source>
</evidence>
<proteinExistence type="predicted"/>
<keyword evidence="4 6" id="KW-1133">Transmembrane helix</keyword>
<feature type="transmembrane region" description="Helical" evidence="6">
    <location>
        <begin position="62"/>
        <end position="81"/>
    </location>
</feature>
<feature type="transmembrane region" description="Helical" evidence="6">
    <location>
        <begin position="88"/>
        <end position="109"/>
    </location>
</feature>
<dbReference type="PANTHER" id="PTHR43370">
    <property type="entry name" value="SUGAR ABC TRANSPORTER INTEGRAL MEMBRANE PROTEIN-RELATED"/>
    <property type="match status" value="1"/>
</dbReference>
<feature type="transmembrane region" description="Helical" evidence="6">
    <location>
        <begin position="358"/>
        <end position="378"/>
    </location>
</feature>
<dbReference type="GO" id="GO:0022857">
    <property type="term" value="F:transmembrane transporter activity"/>
    <property type="evidence" value="ECO:0007669"/>
    <property type="project" value="InterPro"/>
</dbReference>
<feature type="transmembrane region" description="Helical" evidence="6">
    <location>
        <begin position="384"/>
        <end position="403"/>
    </location>
</feature>